<dbReference type="RefSeq" id="WP_337715362.1">
    <property type="nucleotide sequence ID" value="NZ_JBBEGL010000005.1"/>
</dbReference>
<organism evidence="1 2">
    <name type="scientific">Actinomycetospora aeridis</name>
    <dbReference type="NCBI Taxonomy" id="3129231"/>
    <lineage>
        <taxon>Bacteria</taxon>
        <taxon>Bacillati</taxon>
        <taxon>Actinomycetota</taxon>
        <taxon>Actinomycetes</taxon>
        <taxon>Pseudonocardiales</taxon>
        <taxon>Pseudonocardiaceae</taxon>
        <taxon>Actinomycetospora</taxon>
    </lineage>
</organism>
<keyword evidence="2" id="KW-1185">Reference proteome</keyword>
<comment type="caution">
    <text evidence="1">The sequence shown here is derived from an EMBL/GenBank/DDBJ whole genome shotgun (WGS) entry which is preliminary data.</text>
</comment>
<dbReference type="EMBL" id="JBBEGL010000005">
    <property type="protein sequence ID" value="MEJ2888624.1"/>
    <property type="molecule type" value="Genomic_DNA"/>
</dbReference>
<evidence type="ECO:0000313" key="1">
    <source>
        <dbReference type="EMBL" id="MEJ2888624.1"/>
    </source>
</evidence>
<accession>A0ABU8NB27</accession>
<protein>
    <submittedName>
        <fullName evidence="1">Uncharacterized protein</fullName>
    </submittedName>
</protein>
<sequence length="108" mass="12147">MIKLFDSYRIRYFTVSADPTNELRAIIDCDAGGKWVVQMQFWANAPNTGGGLGTDVVVMYYALERFSAIVDILRHDSPLAISFDTDAKRGELYTYTEEIGETEIVQLA</sequence>
<name>A0ABU8NB27_9PSEU</name>
<dbReference type="Proteomes" id="UP001370100">
    <property type="component" value="Unassembled WGS sequence"/>
</dbReference>
<gene>
    <name evidence="1" type="ORF">WCD41_19350</name>
</gene>
<evidence type="ECO:0000313" key="2">
    <source>
        <dbReference type="Proteomes" id="UP001370100"/>
    </source>
</evidence>
<reference evidence="1 2" key="1">
    <citation type="submission" date="2024-03" db="EMBL/GenBank/DDBJ databases">
        <title>Actinomycetospora sp. OC33-EN06, a novel actinomycete isolated from wild orchid (Aerides multiflora).</title>
        <authorList>
            <person name="Suriyachadkun C."/>
        </authorList>
    </citation>
    <scope>NUCLEOTIDE SEQUENCE [LARGE SCALE GENOMIC DNA]</scope>
    <source>
        <strain evidence="1 2">OC33-EN06</strain>
    </source>
</reference>
<proteinExistence type="predicted"/>